<evidence type="ECO:0000256" key="3">
    <source>
        <dbReference type="ARBA" id="ARBA00022679"/>
    </source>
</evidence>
<dbReference type="PANTHER" id="PTHR22914">
    <property type="entry name" value="CHITIN SYNTHASE"/>
    <property type="match status" value="1"/>
</dbReference>
<evidence type="ECO:0000256" key="1">
    <source>
        <dbReference type="ARBA" id="ARBA00004651"/>
    </source>
</evidence>
<dbReference type="Pfam" id="PF03142">
    <property type="entry name" value="Chitin_synth_2"/>
    <property type="match status" value="1"/>
</dbReference>
<keyword evidence="5" id="KW-0472">Membrane</keyword>
<evidence type="ECO:0000256" key="4">
    <source>
        <dbReference type="ARBA" id="ARBA00022692"/>
    </source>
</evidence>
<comment type="subcellular location">
    <subcellularLocation>
        <location evidence="1">Cell membrane</location>
        <topology evidence="1">Multi-pass membrane protein</topology>
    </subcellularLocation>
</comment>
<dbReference type="AlphaFoldDB" id="A0AAD5STL1"/>
<evidence type="ECO:0000256" key="6">
    <source>
        <dbReference type="ARBA" id="ARBA00023180"/>
    </source>
</evidence>
<gene>
    <name evidence="7" type="ORF">HK100_005678</name>
</gene>
<dbReference type="GO" id="GO:0030428">
    <property type="term" value="C:cell septum"/>
    <property type="evidence" value="ECO:0007669"/>
    <property type="project" value="TreeGrafter"/>
</dbReference>
<dbReference type="PANTHER" id="PTHR22914:SF13">
    <property type="entry name" value="CHITIN SYNTHASE"/>
    <property type="match status" value="1"/>
</dbReference>
<keyword evidence="8" id="KW-1185">Reference proteome</keyword>
<dbReference type="GO" id="GO:0006031">
    <property type="term" value="P:chitin biosynthetic process"/>
    <property type="evidence" value="ECO:0007669"/>
    <property type="project" value="TreeGrafter"/>
</dbReference>
<dbReference type="EMBL" id="JADGJH010002645">
    <property type="protein sequence ID" value="KAJ3095964.1"/>
    <property type="molecule type" value="Genomic_DNA"/>
</dbReference>
<dbReference type="GO" id="GO:0005886">
    <property type="term" value="C:plasma membrane"/>
    <property type="evidence" value="ECO:0007669"/>
    <property type="project" value="UniProtKB-SubCell"/>
</dbReference>
<accession>A0AAD5STL1</accession>
<proteinExistence type="predicted"/>
<comment type="caution">
    <text evidence="7">The sequence shown here is derived from an EMBL/GenBank/DDBJ whole genome shotgun (WGS) entry which is preliminary data.</text>
</comment>
<evidence type="ECO:0000313" key="7">
    <source>
        <dbReference type="EMBL" id="KAJ3095964.1"/>
    </source>
</evidence>
<dbReference type="Proteomes" id="UP001211907">
    <property type="component" value="Unassembled WGS sequence"/>
</dbReference>
<evidence type="ECO:0000256" key="5">
    <source>
        <dbReference type="ARBA" id="ARBA00023136"/>
    </source>
</evidence>
<evidence type="ECO:0000256" key="2">
    <source>
        <dbReference type="ARBA" id="ARBA00022475"/>
    </source>
</evidence>
<dbReference type="InterPro" id="IPR004835">
    <property type="entry name" value="Chitin_synth"/>
</dbReference>
<sequence length="169" mass="19169">MQVPCYIEGEGSLIKTIESLTTFDYNDTRKLLFIVSNRTIKLAGIDLSTPDIVLQILGVDKSIQKPVENLYLAIGQGLKEHYKAKVYSGLYNMQGQYIPFIYVCKVGKDEETSKPGNRGKCDSQLILMKFLNCGHFGMPISPLELEMYHQIKNIIGVDPFLYEYCLMVD</sequence>
<name>A0AAD5STL1_9FUNG</name>
<reference evidence="7" key="1">
    <citation type="submission" date="2020-05" db="EMBL/GenBank/DDBJ databases">
        <title>Phylogenomic resolution of chytrid fungi.</title>
        <authorList>
            <person name="Stajich J.E."/>
            <person name="Amses K."/>
            <person name="Simmons R."/>
            <person name="Seto K."/>
            <person name="Myers J."/>
            <person name="Bonds A."/>
            <person name="Quandt C.A."/>
            <person name="Barry K."/>
            <person name="Liu P."/>
            <person name="Grigoriev I."/>
            <person name="Longcore J.E."/>
            <person name="James T.Y."/>
        </authorList>
    </citation>
    <scope>NUCLEOTIDE SEQUENCE</scope>
    <source>
        <strain evidence="7">JEL0513</strain>
    </source>
</reference>
<dbReference type="GO" id="GO:0031505">
    <property type="term" value="P:fungal-type cell wall organization"/>
    <property type="evidence" value="ECO:0007669"/>
    <property type="project" value="TreeGrafter"/>
</dbReference>
<organism evidence="7 8">
    <name type="scientific">Physocladia obscura</name>
    <dbReference type="NCBI Taxonomy" id="109957"/>
    <lineage>
        <taxon>Eukaryota</taxon>
        <taxon>Fungi</taxon>
        <taxon>Fungi incertae sedis</taxon>
        <taxon>Chytridiomycota</taxon>
        <taxon>Chytridiomycota incertae sedis</taxon>
        <taxon>Chytridiomycetes</taxon>
        <taxon>Chytridiales</taxon>
        <taxon>Chytriomycetaceae</taxon>
        <taxon>Physocladia</taxon>
    </lineage>
</organism>
<dbReference type="GO" id="GO:0004100">
    <property type="term" value="F:chitin synthase activity"/>
    <property type="evidence" value="ECO:0007669"/>
    <property type="project" value="InterPro"/>
</dbReference>
<keyword evidence="6" id="KW-0325">Glycoprotein</keyword>
<keyword evidence="3" id="KW-0808">Transferase</keyword>
<protein>
    <submittedName>
        <fullName evidence="7">Uncharacterized protein</fullName>
    </submittedName>
</protein>
<keyword evidence="4" id="KW-0812">Transmembrane</keyword>
<keyword evidence="2" id="KW-1003">Cell membrane</keyword>
<evidence type="ECO:0000313" key="8">
    <source>
        <dbReference type="Proteomes" id="UP001211907"/>
    </source>
</evidence>